<evidence type="ECO:0000313" key="6">
    <source>
        <dbReference type="EMBL" id="RHN70291.1"/>
    </source>
</evidence>
<evidence type="ECO:0000313" key="7">
    <source>
        <dbReference type="EnsemblPlants" id="AES73297"/>
    </source>
</evidence>
<reference evidence="6" key="4">
    <citation type="journal article" date="2018" name="Nat. Plants">
        <title>Whole-genome landscape of Medicago truncatula symbiotic genes.</title>
        <authorList>
            <person name="Pecrix Y."/>
            <person name="Gamas P."/>
            <person name="Carrere S."/>
        </authorList>
    </citation>
    <scope>NUCLEOTIDE SEQUENCE</scope>
    <source>
        <tissue evidence="6">Leaves</tissue>
    </source>
</reference>
<dbReference type="OrthoDB" id="292693at2759"/>
<dbReference type="GO" id="GO:0005739">
    <property type="term" value="C:mitochondrion"/>
    <property type="evidence" value="ECO:0000318"/>
    <property type="project" value="GO_Central"/>
</dbReference>
<dbReference type="AlphaFoldDB" id="G7J6E0"/>
<gene>
    <name evidence="7" type="primary">11424542</name>
    <name evidence="5" type="ordered locus">MTR_3g101750</name>
    <name evidence="6" type="ORF">MtrunA17_Chr3g0133951</name>
</gene>
<organism evidence="5 8">
    <name type="scientific">Medicago truncatula</name>
    <name type="common">Barrel medic</name>
    <name type="synonym">Medicago tribuloides</name>
    <dbReference type="NCBI Taxonomy" id="3880"/>
    <lineage>
        <taxon>Eukaryota</taxon>
        <taxon>Viridiplantae</taxon>
        <taxon>Streptophyta</taxon>
        <taxon>Embryophyta</taxon>
        <taxon>Tracheophyta</taxon>
        <taxon>Spermatophyta</taxon>
        <taxon>Magnoliopsida</taxon>
        <taxon>eudicotyledons</taxon>
        <taxon>Gunneridae</taxon>
        <taxon>Pentapetalae</taxon>
        <taxon>rosids</taxon>
        <taxon>fabids</taxon>
        <taxon>Fabales</taxon>
        <taxon>Fabaceae</taxon>
        <taxon>Papilionoideae</taxon>
        <taxon>50 kb inversion clade</taxon>
        <taxon>NPAAA clade</taxon>
        <taxon>Hologalegina</taxon>
        <taxon>IRL clade</taxon>
        <taxon>Trifolieae</taxon>
        <taxon>Medicago</taxon>
    </lineage>
</organism>
<dbReference type="PANTHER" id="PTHR12901:SF10">
    <property type="entry name" value="COENZYME Q-BINDING PROTEIN COQ10, MITOCHONDRIAL"/>
    <property type="match status" value="1"/>
</dbReference>
<accession>G7J6E0</accession>
<dbReference type="SUPFAM" id="SSF55961">
    <property type="entry name" value="Bet v1-like"/>
    <property type="match status" value="1"/>
</dbReference>
<dbReference type="CDD" id="cd07813">
    <property type="entry name" value="COQ10p_like"/>
    <property type="match status" value="1"/>
</dbReference>
<dbReference type="PANTHER" id="PTHR12901">
    <property type="entry name" value="SPERM PROTEIN HOMOLOG"/>
    <property type="match status" value="1"/>
</dbReference>
<dbReference type="Pfam" id="PF03364">
    <property type="entry name" value="Polyketide_cyc"/>
    <property type="match status" value="1"/>
</dbReference>
<evidence type="ECO:0000313" key="8">
    <source>
        <dbReference type="Proteomes" id="UP000002051"/>
    </source>
</evidence>
<comment type="function">
    <text evidence="3">Required for the function of coenzyme Q in the respiratory chain. May serve as a chaperone or may be involved in the transport of Q6 from its site of synthesis to the catalytic sites of the respiratory complexes.</text>
</comment>
<name>G7J6E0_MEDTR</name>
<dbReference type="OMA" id="SCNLYFL"/>
<proteinExistence type="inferred from homology"/>
<evidence type="ECO:0000259" key="4">
    <source>
        <dbReference type="Pfam" id="PF03364"/>
    </source>
</evidence>
<reference evidence="7" key="3">
    <citation type="submission" date="2015-04" db="UniProtKB">
        <authorList>
            <consortium name="EnsemblPlants"/>
        </authorList>
    </citation>
    <scope>IDENTIFICATION</scope>
    <source>
        <strain evidence="7">cv. Jemalong A17</strain>
    </source>
</reference>
<dbReference type="HOGENOM" id="CLU_079653_2_0_1"/>
<dbReference type="Proteomes" id="UP000002051">
    <property type="component" value="Chromosome 3"/>
</dbReference>
<dbReference type="Proteomes" id="UP000265566">
    <property type="component" value="Chromosome 3"/>
</dbReference>
<keyword evidence="8" id="KW-1185">Reference proteome</keyword>
<dbReference type="STRING" id="3880.G7J6E0"/>
<dbReference type="GO" id="GO:0045333">
    <property type="term" value="P:cellular respiration"/>
    <property type="evidence" value="ECO:0007669"/>
    <property type="project" value="InterPro"/>
</dbReference>
<feature type="domain" description="Coenzyme Q-binding protein COQ10 START" evidence="4">
    <location>
        <begin position="102"/>
        <end position="228"/>
    </location>
</feature>
<evidence type="ECO:0000256" key="3">
    <source>
        <dbReference type="ARBA" id="ARBA00024947"/>
    </source>
</evidence>
<comment type="subunit">
    <text evidence="2">Interacts with coenzyme Q.</text>
</comment>
<dbReference type="EnsemblPlants" id="AES73297">
    <property type="protein sequence ID" value="AES73297"/>
    <property type="gene ID" value="MTR_3g101750"/>
</dbReference>
<dbReference type="InterPro" id="IPR005031">
    <property type="entry name" value="COQ10_START"/>
</dbReference>
<reference evidence="5 8" key="2">
    <citation type="journal article" date="2014" name="BMC Genomics">
        <title>An improved genome release (version Mt4.0) for the model legume Medicago truncatula.</title>
        <authorList>
            <person name="Tang H."/>
            <person name="Krishnakumar V."/>
            <person name="Bidwell S."/>
            <person name="Rosen B."/>
            <person name="Chan A."/>
            <person name="Zhou S."/>
            <person name="Gentzbittel L."/>
            <person name="Childs K.L."/>
            <person name="Yandell M."/>
            <person name="Gundlach H."/>
            <person name="Mayer K.F."/>
            <person name="Schwartz D.C."/>
            <person name="Town C.D."/>
        </authorList>
    </citation>
    <scope>GENOME REANNOTATION</scope>
    <source>
        <strain evidence="7 8">cv. Jemalong A17</strain>
    </source>
</reference>
<evidence type="ECO:0000313" key="5">
    <source>
        <dbReference type="EMBL" id="AES73297.1"/>
    </source>
</evidence>
<dbReference type="PaxDb" id="3880-AES73297"/>
<dbReference type="InterPro" id="IPR023393">
    <property type="entry name" value="START-like_dom_sf"/>
</dbReference>
<dbReference type="InterPro" id="IPR044996">
    <property type="entry name" value="COQ10-like"/>
</dbReference>
<dbReference type="Gene3D" id="3.30.530.20">
    <property type="match status" value="1"/>
</dbReference>
<dbReference type="eggNOG" id="KOG3177">
    <property type="taxonomic scope" value="Eukaryota"/>
</dbReference>
<dbReference type="GO" id="GO:0048039">
    <property type="term" value="F:ubiquinone binding"/>
    <property type="evidence" value="ECO:0007669"/>
    <property type="project" value="InterPro"/>
</dbReference>
<reference evidence="5 8" key="1">
    <citation type="journal article" date="2011" name="Nature">
        <title>The Medicago genome provides insight into the evolution of rhizobial symbioses.</title>
        <authorList>
            <person name="Young N.D."/>
            <person name="Debelle F."/>
            <person name="Oldroyd G.E."/>
            <person name="Geurts R."/>
            <person name="Cannon S.B."/>
            <person name="Udvardi M.K."/>
            <person name="Benedito V.A."/>
            <person name="Mayer K.F."/>
            <person name="Gouzy J."/>
            <person name="Schoof H."/>
            <person name="Van de Peer Y."/>
            <person name="Proost S."/>
            <person name="Cook D.R."/>
            <person name="Meyers B.C."/>
            <person name="Spannagl M."/>
            <person name="Cheung F."/>
            <person name="De Mita S."/>
            <person name="Krishnakumar V."/>
            <person name="Gundlach H."/>
            <person name="Zhou S."/>
            <person name="Mudge J."/>
            <person name="Bharti A.K."/>
            <person name="Murray J.D."/>
            <person name="Naoumkina M.A."/>
            <person name="Rosen B."/>
            <person name="Silverstein K.A."/>
            <person name="Tang H."/>
            <person name="Rombauts S."/>
            <person name="Zhao P.X."/>
            <person name="Zhou P."/>
            <person name="Barbe V."/>
            <person name="Bardou P."/>
            <person name="Bechner M."/>
            <person name="Bellec A."/>
            <person name="Berger A."/>
            <person name="Berges H."/>
            <person name="Bidwell S."/>
            <person name="Bisseling T."/>
            <person name="Choisne N."/>
            <person name="Couloux A."/>
            <person name="Denny R."/>
            <person name="Deshpande S."/>
            <person name="Dai X."/>
            <person name="Doyle J.J."/>
            <person name="Dudez A.M."/>
            <person name="Farmer A.D."/>
            <person name="Fouteau S."/>
            <person name="Franken C."/>
            <person name="Gibelin C."/>
            <person name="Gish J."/>
            <person name="Goldstein S."/>
            <person name="Gonzalez A.J."/>
            <person name="Green P.J."/>
            <person name="Hallab A."/>
            <person name="Hartog M."/>
            <person name="Hua A."/>
            <person name="Humphray S.J."/>
            <person name="Jeong D.H."/>
            <person name="Jing Y."/>
            <person name="Jocker A."/>
            <person name="Kenton S.M."/>
            <person name="Kim D.J."/>
            <person name="Klee K."/>
            <person name="Lai H."/>
            <person name="Lang C."/>
            <person name="Lin S."/>
            <person name="Macmil S.L."/>
            <person name="Magdelenat G."/>
            <person name="Matthews L."/>
            <person name="McCorrison J."/>
            <person name="Monaghan E.L."/>
            <person name="Mun J.H."/>
            <person name="Najar F.Z."/>
            <person name="Nicholson C."/>
            <person name="Noirot C."/>
            <person name="O'Bleness M."/>
            <person name="Paule C.R."/>
            <person name="Poulain J."/>
            <person name="Prion F."/>
            <person name="Qin B."/>
            <person name="Qu C."/>
            <person name="Retzel E.F."/>
            <person name="Riddle C."/>
            <person name="Sallet E."/>
            <person name="Samain S."/>
            <person name="Samson N."/>
            <person name="Sanders I."/>
            <person name="Saurat O."/>
            <person name="Scarpelli C."/>
            <person name="Schiex T."/>
            <person name="Segurens B."/>
            <person name="Severin A.J."/>
            <person name="Sherrier D.J."/>
            <person name="Shi R."/>
            <person name="Sims S."/>
            <person name="Singer S.R."/>
            <person name="Sinharoy S."/>
            <person name="Sterck L."/>
            <person name="Viollet A."/>
            <person name="Wang B.B."/>
            <person name="Wang K."/>
            <person name="Wang M."/>
            <person name="Wang X."/>
            <person name="Warfsmann J."/>
            <person name="Weissenbach J."/>
            <person name="White D.D."/>
            <person name="White J.D."/>
            <person name="Wiley G.B."/>
            <person name="Wincker P."/>
            <person name="Xing Y."/>
            <person name="Yang L."/>
            <person name="Yao Z."/>
            <person name="Ying F."/>
            <person name="Zhai J."/>
            <person name="Zhou L."/>
            <person name="Zuber A."/>
            <person name="Denarie J."/>
            <person name="Dixon R.A."/>
            <person name="May G.D."/>
            <person name="Schwartz D.C."/>
            <person name="Rogers J."/>
            <person name="Quetier F."/>
            <person name="Town C.D."/>
            <person name="Roe B.A."/>
        </authorList>
    </citation>
    <scope>NUCLEOTIDE SEQUENCE [LARGE SCALE GENOMIC DNA]</scope>
    <source>
        <strain evidence="5">A17</strain>
        <strain evidence="7 8">cv. Jemalong A17</strain>
    </source>
</reference>
<dbReference type="KEGG" id="mtr:11424542"/>
<dbReference type="EMBL" id="PSQE01000003">
    <property type="protein sequence ID" value="RHN70291.1"/>
    <property type="molecule type" value="Genomic_DNA"/>
</dbReference>
<protein>
    <submittedName>
        <fullName evidence="5">Polyketide cyclase/dehydrase and lipid transporter</fullName>
    </submittedName>
    <submittedName>
        <fullName evidence="6">Putative START-like domain-containing protein</fullName>
    </submittedName>
</protein>
<evidence type="ECO:0000256" key="1">
    <source>
        <dbReference type="ARBA" id="ARBA00006885"/>
    </source>
</evidence>
<dbReference type="Gramene" id="rna18856">
    <property type="protein sequence ID" value="RHN70291.1"/>
    <property type="gene ID" value="gene18856"/>
</dbReference>
<dbReference type="EMBL" id="CM001219">
    <property type="protein sequence ID" value="AES73297.1"/>
    <property type="molecule type" value="Genomic_DNA"/>
</dbReference>
<comment type="similarity">
    <text evidence="1">Belongs to the COQ10 family.</text>
</comment>
<sequence length="251" mass="28448">MPPFLSTSKALRSLATRKTGFNQLIGSTKSIEKLDACRCFSTIAFKPTHQIHPFGSRIGASPFTRNFVTNSYKAIQLRQFMGVGDGVEGVLSKTYEEKRVLGYTPEQLFDVVAAVDYYHDFVPWCQRSEIVKRNPDGSFDAELEIGFKFLVESYVSHVELEKAKRIKTTVSQSTLFDHLINIWEFSPGPVPGTCNLYFLVDFKFQSPLYSQIASMFFKEVASRMVGSFTERCRLIYGPGVRVLENSYGHKT</sequence>
<evidence type="ECO:0000256" key="2">
    <source>
        <dbReference type="ARBA" id="ARBA00011814"/>
    </source>
</evidence>